<evidence type="ECO:0000256" key="1">
    <source>
        <dbReference type="SAM" id="MobiDB-lite"/>
    </source>
</evidence>
<keyword evidence="4" id="KW-1185">Reference proteome</keyword>
<dbReference type="EMBL" id="OX597821">
    <property type="protein sequence ID" value="CAI9726636.1"/>
    <property type="molecule type" value="Genomic_DNA"/>
</dbReference>
<reference evidence="3" key="1">
    <citation type="submission" date="2023-08" db="EMBL/GenBank/DDBJ databases">
        <authorList>
            <person name="Alioto T."/>
            <person name="Alioto T."/>
            <person name="Gomez Garrido J."/>
        </authorList>
    </citation>
    <scope>NUCLEOTIDE SEQUENCE</scope>
</reference>
<proteinExistence type="predicted"/>
<dbReference type="Proteomes" id="UP001162480">
    <property type="component" value="Chromosome 8"/>
</dbReference>
<feature type="compositionally biased region" description="Basic residues" evidence="1">
    <location>
        <begin position="165"/>
        <end position="174"/>
    </location>
</feature>
<dbReference type="AlphaFoldDB" id="A0AA36F5L5"/>
<gene>
    <name evidence="3" type="ORF">OCTVUL_1B020508</name>
</gene>
<name>A0AA36F5L5_OCTVU</name>
<dbReference type="InterPro" id="IPR013087">
    <property type="entry name" value="Znf_C2H2_type"/>
</dbReference>
<sequence>MLADPVETVGHLSFTTRPKRLRICGDGSTYNHRHNDVSGSGCKTLELQGVIDLLKQYDDYEGGVNCSICGKLYKSKVCFIKHIWEHSIYWDLFEGEKNHDRVLSIQAAIILYSKYQGEPTADGLLSHLLVTAPNSHEKKREKESLEQCEMKASKAKTEKRTVSPLKRKKSFEDL</sequence>
<evidence type="ECO:0000313" key="4">
    <source>
        <dbReference type="Proteomes" id="UP001162480"/>
    </source>
</evidence>
<feature type="region of interest" description="Disordered" evidence="1">
    <location>
        <begin position="134"/>
        <end position="174"/>
    </location>
</feature>
<protein>
    <submittedName>
        <fullName evidence="3">XP_036361257.1uncharacterized protein LOC118764541</fullName>
    </submittedName>
</protein>
<evidence type="ECO:0000313" key="3">
    <source>
        <dbReference type="EMBL" id="CAI9726636.1"/>
    </source>
</evidence>
<organism evidence="3 4">
    <name type="scientific">Octopus vulgaris</name>
    <name type="common">Common octopus</name>
    <dbReference type="NCBI Taxonomy" id="6645"/>
    <lineage>
        <taxon>Eukaryota</taxon>
        <taxon>Metazoa</taxon>
        <taxon>Spiralia</taxon>
        <taxon>Lophotrochozoa</taxon>
        <taxon>Mollusca</taxon>
        <taxon>Cephalopoda</taxon>
        <taxon>Coleoidea</taxon>
        <taxon>Octopodiformes</taxon>
        <taxon>Octopoda</taxon>
        <taxon>Incirrata</taxon>
        <taxon>Octopodidae</taxon>
        <taxon>Octopus</taxon>
    </lineage>
</organism>
<feature type="domain" description="C2H2-type" evidence="2">
    <location>
        <begin position="66"/>
        <end position="86"/>
    </location>
</feature>
<feature type="compositionally biased region" description="Basic and acidic residues" evidence="1">
    <location>
        <begin position="135"/>
        <end position="161"/>
    </location>
</feature>
<accession>A0AA36F5L5</accession>
<evidence type="ECO:0000259" key="2">
    <source>
        <dbReference type="PROSITE" id="PS00028"/>
    </source>
</evidence>
<dbReference type="PROSITE" id="PS00028">
    <property type="entry name" value="ZINC_FINGER_C2H2_1"/>
    <property type="match status" value="1"/>
</dbReference>